<dbReference type="EMBL" id="FNCN01000037">
    <property type="protein sequence ID" value="SDI18146.1"/>
    <property type="molecule type" value="Genomic_DNA"/>
</dbReference>
<dbReference type="InterPro" id="IPR032710">
    <property type="entry name" value="NTF2-like_dom_sf"/>
</dbReference>
<sequence>MTDAREVRDRYFAAFNAHDMDALLSTISPACVATSPEGAAEGHDELASYIGQFWEAFPNMRALTWESFDVGDVTVDEMTFAGTHKGPYAGPNGQVIAATGRTVQLRACYICTIENGSIVSMRFYFDQLEVLAQLGALPNSTI</sequence>
<dbReference type="OrthoDB" id="4539871at2"/>
<dbReference type="Proteomes" id="UP000198923">
    <property type="component" value="Unassembled WGS sequence"/>
</dbReference>
<dbReference type="Pfam" id="PF07366">
    <property type="entry name" value="SnoaL"/>
    <property type="match status" value="1"/>
</dbReference>
<protein>
    <submittedName>
        <fullName evidence="1">Predicted ester cyclase</fullName>
    </submittedName>
</protein>
<dbReference type="Gene3D" id="3.10.450.50">
    <property type="match status" value="1"/>
</dbReference>
<evidence type="ECO:0000313" key="1">
    <source>
        <dbReference type="EMBL" id="SDI18146.1"/>
    </source>
</evidence>
<name>A0A1G8IGT7_9ACTN</name>
<proteinExistence type="predicted"/>
<dbReference type="SUPFAM" id="SSF54427">
    <property type="entry name" value="NTF2-like"/>
    <property type="match status" value="1"/>
</dbReference>
<reference evidence="1 2" key="1">
    <citation type="submission" date="2016-10" db="EMBL/GenBank/DDBJ databases">
        <authorList>
            <person name="de Groot N.N."/>
        </authorList>
    </citation>
    <scope>NUCLEOTIDE SEQUENCE [LARGE SCALE GENOMIC DNA]</scope>
    <source>
        <strain evidence="1 2">CPCC 201354</strain>
    </source>
</reference>
<evidence type="ECO:0000313" key="2">
    <source>
        <dbReference type="Proteomes" id="UP000198923"/>
    </source>
</evidence>
<dbReference type="RefSeq" id="WP_093174453.1">
    <property type="nucleotide sequence ID" value="NZ_FNCN01000037.1"/>
</dbReference>
<dbReference type="InterPro" id="IPR009959">
    <property type="entry name" value="Cyclase_SnoaL-like"/>
</dbReference>
<dbReference type="PANTHER" id="PTHR38436">
    <property type="entry name" value="POLYKETIDE CYCLASE SNOAL-LIKE DOMAIN"/>
    <property type="match status" value="1"/>
</dbReference>
<dbReference type="PANTHER" id="PTHR38436:SF1">
    <property type="entry name" value="ESTER CYCLASE"/>
    <property type="match status" value="1"/>
</dbReference>
<dbReference type="AlphaFoldDB" id="A0A1G8IGT7"/>
<keyword evidence="2" id="KW-1185">Reference proteome</keyword>
<gene>
    <name evidence="1" type="ORF">SAMN05421505_13723</name>
</gene>
<organism evidence="1 2">
    <name type="scientific">Sinosporangium album</name>
    <dbReference type="NCBI Taxonomy" id="504805"/>
    <lineage>
        <taxon>Bacteria</taxon>
        <taxon>Bacillati</taxon>
        <taxon>Actinomycetota</taxon>
        <taxon>Actinomycetes</taxon>
        <taxon>Streptosporangiales</taxon>
        <taxon>Streptosporangiaceae</taxon>
        <taxon>Sinosporangium</taxon>
    </lineage>
</organism>
<accession>A0A1G8IGT7</accession>
<dbReference type="GO" id="GO:0030638">
    <property type="term" value="P:polyketide metabolic process"/>
    <property type="evidence" value="ECO:0007669"/>
    <property type="project" value="InterPro"/>
</dbReference>
<dbReference type="STRING" id="504805.SAMN05421505_13723"/>